<accession>F4PQR8</accession>
<keyword evidence="3" id="KW-1185">Reference proteome</keyword>
<dbReference type="RefSeq" id="XP_004359877.1">
    <property type="nucleotide sequence ID" value="XM_004359820.1"/>
</dbReference>
<organism evidence="2 3">
    <name type="scientific">Cavenderia fasciculata</name>
    <name type="common">Slime mold</name>
    <name type="synonym">Dictyostelium fasciculatum</name>
    <dbReference type="NCBI Taxonomy" id="261658"/>
    <lineage>
        <taxon>Eukaryota</taxon>
        <taxon>Amoebozoa</taxon>
        <taxon>Evosea</taxon>
        <taxon>Eumycetozoa</taxon>
        <taxon>Dictyostelia</taxon>
        <taxon>Acytosteliales</taxon>
        <taxon>Cavenderiaceae</taxon>
        <taxon>Cavenderia</taxon>
    </lineage>
</organism>
<dbReference type="EMBL" id="GL883010">
    <property type="protein sequence ID" value="EGG22026.1"/>
    <property type="molecule type" value="Genomic_DNA"/>
</dbReference>
<dbReference type="Pfam" id="PF18063">
    <property type="entry name" value="BB_PF"/>
    <property type="match status" value="2"/>
</dbReference>
<reference evidence="3" key="1">
    <citation type="journal article" date="2011" name="Genome Res.">
        <title>Phylogeny-wide analysis of social amoeba genomes highlights ancient origins for complex intercellular communication.</title>
        <authorList>
            <person name="Heidel A.J."/>
            <person name="Lawal H.M."/>
            <person name="Felder M."/>
            <person name="Schilde C."/>
            <person name="Helps N.R."/>
            <person name="Tunggal B."/>
            <person name="Rivero F."/>
            <person name="John U."/>
            <person name="Schleicher M."/>
            <person name="Eichinger L."/>
            <person name="Platzer M."/>
            <person name="Noegel A.A."/>
            <person name="Schaap P."/>
            <person name="Gloeckner G."/>
        </authorList>
    </citation>
    <scope>NUCLEOTIDE SEQUENCE [LARGE SCALE GENOMIC DNA]</scope>
    <source>
        <strain evidence="3">SH3</strain>
    </source>
</reference>
<sequence>MEKKEIGINCTEVDSIIPFNPIPKEISLLEPFDLDNSQMVSTEMGIAQLLKIKNPIDQFVMINAKFDDCLVTDPDYEGSEFNYKPIAVYNRYIGYEILDEPETYPVTYFKGWVPGNSFIGRLIDICDSKNQVTKLYEGGDPFPSNEPAQTSINLGVGPSMIFQTIIIYGKKVTHIEGVIFPYFLDLQIFRGEVFSVPASHVHHEPVPPKAFICKMDNKEIGETLNLDSFKSIPKGIKILDPFDLDNSEMVLTELGVDQLLKIKNPNDQFVMINAKLGDVNSSDPSFPNQNISIKPIAVYNRYIDYVTLESPDKAYPISYFKGFVPGNQFITKIIEFCDKFNQVTKMYSGGDSIPTQEPAQKTIRLRAGTSIIFQTIIVYGMRMKDKGENPNPPSFMHVQLYRDDIFSVPANNVVYEPVNPIDCSEYLTGKGASRWKEI</sequence>
<evidence type="ECO:0000313" key="2">
    <source>
        <dbReference type="EMBL" id="EGG22026.1"/>
    </source>
</evidence>
<dbReference type="InterPro" id="IPR038768">
    <property type="entry name" value="SmlA"/>
</dbReference>
<dbReference type="GeneID" id="14872944"/>
<dbReference type="PANTHER" id="PTHR35884:SF1">
    <property type="entry name" value="MONALYSIN BETA BARREL PORE-FORMING DOMAIN-CONTAINING PROTEIN-RELATED"/>
    <property type="match status" value="1"/>
</dbReference>
<dbReference type="InterPro" id="IPR040927">
    <property type="entry name" value="PF_Monalysin"/>
</dbReference>
<dbReference type="GO" id="GO:0031157">
    <property type="term" value="P:regulation of aggregate size involved in sorocarp development"/>
    <property type="evidence" value="ECO:0007669"/>
    <property type="project" value="InterPro"/>
</dbReference>
<evidence type="ECO:0000259" key="1">
    <source>
        <dbReference type="Pfam" id="PF18063"/>
    </source>
</evidence>
<evidence type="ECO:0000313" key="3">
    <source>
        <dbReference type="Proteomes" id="UP000007797"/>
    </source>
</evidence>
<dbReference type="PANTHER" id="PTHR35884">
    <property type="entry name" value="SMALL AGGREGATE FORMATION PROTEIN"/>
    <property type="match status" value="1"/>
</dbReference>
<gene>
    <name evidence="2" type="ORF">DFA_01915</name>
</gene>
<protein>
    <recommendedName>
        <fullName evidence="1">Monalysin Pore-forming domain-containing protein</fullName>
    </recommendedName>
</protein>
<name>F4PQR8_CACFS</name>
<feature type="domain" description="Monalysin Pore-forming" evidence="1">
    <location>
        <begin position="37"/>
        <end position="212"/>
    </location>
</feature>
<dbReference type="Proteomes" id="UP000007797">
    <property type="component" value="Unassembled WGS sequence"/>
</dbReference>
<dbReference type="AlphaFoldDB" id="F4PQR8"/>
<dbReference type="KEGG" id="dfa:DFA_01915"/>
<proteinExistence type="predicted"/>
<feature type="domain" description="Monalysin Pore-forming" evidence="1">
    <location>
        <begin position="247"/>
        <end position="430"/>
    </location>
</feature>